<comment type="subcellular location">
    <subcellularLocation>
        <location evidence="1">Nucleus</location>
    </subcellularLocation>
</comment>
<feature type="domain" description="C2H2-type" evidence="16">
    <location>
        <begin position="680"/>
        <end position="707"/>
    </location>
</feature>
<keyword evidence="3" id="KW-0677">Repeat</keyword>
<dbReference type="GO" id="GO:0001227">
    <property type="term" value="F:DNA-binding transcription repressor activity, RNA polymerase II-specific"/>
    <property type="evidence" value="ECO:0007669"/>
    <property type="project" value="Ensembl"/>
</dbReference>
<dbReference type="GO" id="GO:0046332">
    <property type="term" value="F:SMAD binding"/>
    <property type="evidence" value="ECO:0007669"/>
    <property type="project" value="Ensembl"/>
</dbReference>
<dbReference type="GO" id="GO:0000981">
    <property type="term" value="F:DNA-binding transcription factor activity, RNA polymerase II-specific"/>
    <property type="evidence" value="ECO:0000318"/>
    <property type="project" value="GO_Central"/>
</dbReference>
<evidence type="ECO:0000256" key="2">
    <source>
        <dbReference type="ARBA" id="ARBA00022723"/>
    </source>
</evidence>
<feature type="domain" description="C2H2-type" evidence="16">
    <location>
        <begin position="652"/>
        <end position="679"/>
    </location>
</feature>
<dbReference type="GO" id="GO:0030512">
    <property type="term" value="P:negative regulation of transforming growth factor beta receptor signaling pathway"/>
    <property type="evidence" value="ECO:0007669"/>
    <property type="project" value="Ensembl"/>
</dbReference>
<accession>A0A3Q2KW10</accession>
<dbReference type="GO" id="GO:0045746">
    <property type="term" value="P:negative regulation of Notch signaling pathway"/>
    <property type="evidence" value="ECO:0007669"/>
    <property type="project" value="Ensembl"/>
</dbReference>
<dbReference type="FunFam" id="3.30.160.60:FF:000115">
    <property type="entry name" value="Zinc finger and BTB domain containing 7C"/>
    <property type="match status" value="1"/>
</dbReference>
<dbReference type="SMART" id="SM00225">
    <property type="entry name" value="BTB"/>
    <property type="match status" value="1"/>
</dbReference>
<dbReference type="GO" id="GO:0000381">
    <property type="term" value="P:regulation of alternative mRNA splicing, via spliceosome"/>
    <property type="evidence" value="ECO:0007669"/>
    <property type="project" value="Ensembl"/>
</dbReference>
<organism evidence="17 18">
    <name type="scientific">Equus caballus</name>
    <name type="common">Horse</name>
    <dbReference type="NCBI Taxonomy" id="9796"/>
    <lineage>
        <taxon>Eukaryota</taxon>
        <taxon>Metazoa</taxon>
        <taxon>Chordata</taxon>
        <taxon>Craniata</taxon>
        <taxon>Vertebrata</taxon>
        <taxon>Euteleostomi</taxon>
        <taxon>Mammalia</taxon>
        <taxon>Eutheria</taxon>
        <taxon>Laurasiatheria</taxon>
        <taxon>Perissodactyla</taxon>
        <taxon>Equidae</taxon>
        <taxon>Equus</taxon>
    </lineage>
</organism>
<dbReference type="CDD" id="cd18326">
    <property type="entry name" value="BTB_POZ_ZBTB7A"/>
    <property type="match status" value="1"/>
</dbReference>
<dbReference type="FunCoup" id="A0A3Q2KW10">
    <property type="interactions" value="402"/>
</dbReference>
<evidence type="ECO:0000256" key="9">
    <source>
        <dbReference type="ARBA" id="ARBA00023242"/>
    </source>
</evidence>
<evidence type="ECO:0000256" key="13">
    <source>
        <dbReference type="PROSITE-ProRule" id="PRU00042"/>
    </source>
</evidence>
<dbReference type="GO" id="GO:0060766">
    <property type="term" value="P:negative regulation of androgen receptor signaling pathway"/>
    <property type="evidence" value="ECO:0007669"/>
    <property type="project" value="Ensembl"/>
</dbReference>
<keyword evidence="18" id="KW-1185">Reference proteome</keyword>
<feature type="domain" description="BTB" evidence="15">
    <location>
        <begin position="273"/>
        <end position="340"/>
    </location>
</feature>
<evidence type="ECO:0000256" key="12">
    <source>
        <dbReference type="ARBA" id="ARBA00076479"/>
    </source>
</evidence>
<keyword evidence="8" id="KW-0804">Transcription</keyword>
<dbReference type="Gene3D" id="3.30.160.60">
    <property type="entry name" value="Classic Zinc Finger"/>
    <property type="match status" value="4"/>
</dbReference>
<feature type="compositionally biased region" description="Pro residues" evidence="14">
    <location>
        <begin position="61"/>
        <end position="80"/>
    </location>
</feature>
<evidence type="ECO:0000256" key="5">
    <source>
        <dbReference type="ARBA" id="ARBA00022833"/>
    </source>
</evidence>
<dbReference type="GO" id="GO:0050681">
    <property type="term" value="F:nuclear androgen receptor binding"/>
    <property type="evidence" value="ECO:0007669"/>
    <property type="project" value="Ensembl"/>
</dbReference>
<dbReference type="PaxDb" id="9796-ENSECAP00000028532"/>
<reference evidence="17" key="2">
    <citation type="submission" date="2025-08" db="UniProtKB">
        <authorList>
            <consortium name="Ensembl"/>
        </authorList>
    </citation>
    <scope>IDENTIFICATION</scope>
    <source>
        <strain evidence="17">Thoroughbred</strain>
    </source>
</reference>
<keyword evidence="9" id="KW-0539">Nucleus</keyword>
<dbReference type="AlphaFoldDB" id="A0A3Q2KW10"/>
<dbReference type="ExpressionAtlas" id="A0A3Q2KW10">
    <property type="expression patterns" value="baseline"/>
</dbReference>
<dbReference type="SUPFAM" id="SSF54695">
    <property type="entry name" value="POZ domain"/>
    <property type="match status" value="1"/>
</dbReference>
<dbReference type="Pfam" id="PF00651">
    <property type="entry name" value="BTB"/>
    <property type="match status" value="1"/>
</dbReference>
<evidence type="ECO:0000259" key="15">
    <source>
        <dbReference type="PROSITE" id="PS50097"/>
    </source>
</evidence>
<dbReference type="GO" id="GO:0005737">
    <property type="term" value="C:cytoplasm"/>
    <property type="evidence" value="ECO:0007669"/>
    <property type="project" value="Ensembl"/>
</dbReference>
<dbReference type="GO" id="GO:0045444">
    <property type="term" value="P:fat cell differentiation"/>
    <property type="evidence" value="ECO:0007669"/>
    <property type="project" value="Ensembl"/>
</dbReference>
<feature type="region of interest" description="Disordered" evidence="14">
    <location>
        <begin position="725"/>
        <end position="797"/>
    </location>
</feature>
<feature type="region of interest" description="Disordered" evidence="14">
    <location>
        <begin position="459"/>
        <end position="552"/>
    </location>
</feature>
<dbReference type="Bgee" id="ENSECAG00000040226">
    <property type="expression patterns" value="Expressed in prefrontal cortex and 21 other cell types or tissues"/>
</dbReference>
<keyword evidence="6" id="KW-0805">Transcription regulation</keyword>
<dbReference type="Gene3D" id="3.30.710.10">
    <property type="entry name" value="Potassium Channel Kv1.1, Chain A"/>
    <property type="match status" value="1"/>
</dbReference>
<dbReference type="STRING" id="9796.ENSECAP00000028532"/>
<dbReference type="PROSITE" id="PS50157">
    <property type="entry name" value="ZINC_FINGER_C2H2_2"/>
    <property type="match status" value="4"/>
</dbReference>
<feature type="compositionally biased region" description="Low complexity" evidence="14">
    <location>
        <begin position="1"/>
        <end position="19"/>
    </location>
</feature>
<dbReference type="GO" id="GO:0042981">
    <property type="term" value="P:regulation of apoptotic process"/>
    <property type="evidence" value="ECO:0007669"/>
    <property type="project" value="Ensembl"/>
</dbReference>
<dbReference type="Pfam" id="PF00096">
    <property type="entry name" value="zf-C2H2"/>
    <property type="match status" value="2"/>
</dbReference>
<dbReference type="GO" id="GO:0030183">
    <property type="term" value="P:B cell differentiation"/>
    <property type="evidence" value="ECO:0007669"/>
    <property type="project" value="Ensembl"/>
</dbReference>
<evidence type="ECO:0000256" key="3">
    <source>
        <dbReference type="ARBA" id="ARBA00022737"/>
    </source>
</evidence>
<gene>
    <name evidence="17" type="primary">ZBTB7A</name>
</gene>
<dbReference type="GO" id="GO:0097680">
    <property type="term" value="P:double-strand break repair via classical nonhomologous end joining"/>
    <property type="evidence" value="ECO:0007669"/>
    <property type="project" value="Ensembl"/>
</dbReference>
<dbReference type="SMART" id="SM00355">
    <property type="entry name" value="ZnF_C2H2"/>
    <property type="match status" value="4"/>
</dbReference>
<comment type="subunit">
    <text evidence="10">Homodimer. Interacts with BCL6. Interacts with RELA; involved in the control by RELA of the accessibility of target gene promoters. Interacts with AR (via NR LBD domain); the interaction is direct and androgen-dependent. Interacts with NCOR1. Interacts with NCOR2. Interacts with SMAD4; the interaction is direct and stimulated by TGFB1. Interacts with HDAC1. Interacts with SP1; ZBTB7A prevents the binding to GC-rich motifs in promoters and represses the transcriptional activity of SP1. Interacts with the DNA-dependent protein kinase complex/DNA-PKc. Interacts with KHDRBS1; negatively regulates KHDRBS1 splicing activity.</text>
</comment>
<dbReference type="GO" id="GO:0006110">
    <property type="term" value="P:regulation of glycolytic process"/>
    <property type="evidence" value="ECO:0007669"/>
    <property type="project" value="Ensembl"/>
</dbReference>
<dbReference type="InterPro" id="IPR013087">
    <property type="entry name" value="Znf_C2H2_type"/>
</dbReference>
<dbReference type="GO" id="GO:0001222">
    <property type="term" value="F:transcription corepressor binding"/>
    <property type="evidence" value="ECO:0007669"/>
    <property type="project" value="Ensembl"/>
</dbReference>
<dbReference type="InterPro" id="IPR036236">
    <property type="entry name" value="Znf_C2H2_sf"/>
</dbReference>
<evidence type="ECO:0000256" key="1">
    <source>
        <dbReference type="ARBA" id="ARBA00004123"/>
    </source>
</evidence>
<evidence type="ECO:0000256" key="11">
    <source>
        <dbReference type="ARBA" id="ARBA00070670"/>
    </source>
</evidence>
<sequence length="797" mass="83661">MGAGRSRGAARGRAQPARGRGLEPGSPRRGPVAVPGFRLRGPRAGPLPAPGPLPAWLCNRPQPPSPRPPAPGGGGPPPGAPRGGRRPGRPRGAGEPGDARPSAGRARAWGRRAGGPRSGVICIALPPARVGIGRRRRGVARGQAHCRLPAPRREPAQPQPPPPPPPGPGPLAAAPGRRARPQSDAPGPAQPRPFLLTQSPRGGRASLGGRSKGREAEGLDDQAGTLALRDPPPQVSARKMAGGVDGPIGIPFPDHSSDILSGLNEQRTQGLLCDVVILVEGREFPTHRSVLAACSQYFKKLFTSGAVVDQQNVYEIDFVSAEALTALMDFAYTATLTVSTANVGDILSAARLLEIPAVSHVCADLLDRQILAADAGADAGQLDLVEEIDQRNLLRAKEYLEFFQSNPMNSLPPAAAAAAATFPWSAFGAADDDLEATKEAVAAAVAAVAAGDCNGLDFYGPGPPADRPSAGDGDEADSNPGLWPERDEDAPAGGLFPPPAAPPAAATQNGHYGRGAEEEAASLSEAAPEPGDSPGFLSGAAEGEDGDGADADGLAASTLLQQMMSSVGRAGAAAAAGDSDDESRADDKGVVDYYLKYFSGAHDGDVYPAWSQKVEKKIRAKAFQKCPICEKVIQGAGKLPRHIRTHTGEKPYECNICKVRFTRQDKLKVHMRKHTGEKPYLCQQCGAAFAHNYDLKNHMRVHTGLRPYQCDSCCKTFVRSDHLHRHLKKDGCNGVPSRRGRKPRARPGAPTHPRAPPRPPAPPPRPAPPTAGATGRRSTLRTRTRTRTRPAPRARAA</sequence>
<dbReference type="GO" id="GO:0008270">
    <property type="term" value="F:zinc ion binding"/>
    <property type="evidence" value="ECO:0007669"/>
    <property type="project" value="UniProtKB-KW"/>
</dbReference>
<feature type="region of interest" description="Disordered" evidence="14">
    <location>
        <begin position="1"/>
        <end position="242"/>
    </location>
</feature>
<evidence type="ECO:0000256" key="6">
    <source>
        <dbReference type="ARBA" id="ARBA00023015"/>
    </source>
</evidence>
<dbReference type="SUPFAM" id="SSF57667">
    <property type="entry name" value="beta-beta-alpha zinc fingers"/>
    <property type="match status" value="2"/>
</dbReference>
<dbReference type="PROSITE" id="PS50097">
    <property type="entry name" value="BTB"/>
    <property type="match status" value="1"/>
</dbReference>
<feature type="compositionally biased region" description="Low complexity" evidence="14">
    <location>
        <begin position="521"/>
        <end position="530"/>
    </location>
</feature>
<dbReference type="InterPro" id="IPR050457">
    <property type="entry name" value="ZnFinger_BTB_dom_contain"/>
</dbReference>
<dbReference type="GO" id="GO:0006357">
    <property type="term" value="P:regulation of transcription by RNA polymerase II"/>
    <property type="evidence" value="ECO:0000318"/>
    <property type="project" value="GO_Central"/>
</dbReference>
<dbReference type="GO" id="GO:0006351">
    <property type="term" value="P:DNA-templated transcription"/>
    <property type="evidence" value="ECO:0007669"/>
    <property type="project" value="Ensembl"/>
</dbReference>
<dbReference type="FunFam" id="3.30.160.60:FF:003388">
    <property type="entry name" value="Zinc finger and BTB domain-containing protein 7A"/>
    <property type="match status" value="1"/>
</dbReference>
<dbReference type="GO" id="GO:0035035">
    <property type="term" value="F:histone acetyltransferase binding"/>
    <property type="evidence" value="ECO:0007669"/>
    <property type="project" value="Ensembl"/>
</dbReference>
<reference evidence="17 18" key="1">
    <citation type="journal article" date="2009" name="Science">
        <title>Genome sequence, comparative analysis, and population genetics of the domestic horse.</title>
        <authorList>
            <consortium name="Broad Institute Genome Sequencing Platform"/>
            <consortium name="Broad Institute Whole Genome Assembly Team"/>
            <person name="Wade C.M."/>
            <person name="Giulotto E."/>
            <person name="Sigurdsson S."/>
            <person name="Zoli M."/>
            <person name="Gnerre S."/>
            <person name="Imsland F."/>
            <person name="Lear T.L."/>
            <person name="Adelson D.L."/>
            <person name="Bailey E."/>
            <person name="Bellone R.R."/>
            <person name="Bloecker H."/>
            <person name="Distl O."/>
            <person name="Edgar R.C."/>
            <person name="Garber M."/>
            <person name="Leeb T."/>
            <person name="Mauceli E."/>
            <person name="MacLeod J.N."/>
            <person name="Penedo M.C.T."/>
            <person name="Raison J.M."/>
            <person name="Sharpe T."/>
            <person name="Vogel J."/>
            <person name="Andersson L."/>
            <person name="Antczak D.F."/>
            <person name="Biagi T."/>
            <person name="Binns M.M."/>
            <person name="Chowdhary B.P."/>
            <person name="Coleman S.J."/>
            <person name="Della Valle G."/>
            <person name="Fryc S."/>
            <person name="Guerin G."/>
            <person name="Hasegawa T."/>
            <person name="Hill E.W."/>
            <person name="Jurka J."/>
            <person name="Kiialainen A."/>
            <person name="Lindgren G."/>
            <person name="Liu J."/>
            <person name="Magnani E."/>
            <person name="Mickelson J.R."/>
            <person name="Murray J."/>
            <person name="Nergadze S.G."/>
            <person name="Onofrio R."/>
            <person name="Pedroni S."/>
            <person name="Piras M.F."/>
            <person name="Raudsepp T."/>
            <person name="Rocchi M."/>
            <person name="Roeed K.H."/>
            <person name="Ryder O.A."/>
            <person name="Searle S."/>
            <person name="Skow L."/>
            <person name="Swinburne J.E."/>
            <person name="Syvaenen A.C."/>
            <person name="Tozaki T."/>
            <person name="Valberg S.J."/>
            <person name="Vaudin M."/>
            <person name="White J.R."/>
            <person name="Zody M.C."/>
            <person name="Lander E.S."/>
            <person name="Lindblad-Toh K."/>
        </authorList>
    </citation>
    <scope>NUCLEOTIDE SEQUENCE [LARGE SCALE GENOMIC DNA]</scope>
    <source>
        <strain evidence="17 18">Thoroughbred</strain>
    </source>
</reference>
<reference evidence="17" key="3">
    <citation type="submission" date="2025-09" db="UniProtKB">
        <authorList>
            <consortium name="Ensembl"/>
        </authorList>
    </citation>
    <scope>IDENTIFICATION</scope>
    <source>
        <strain evidence="17">Thoroughbred</strain>
    </source>
</reference>
<evidence type="ECO:0000256" key="10">
    <source>
        <dbReference type="ARBA" id="ARBA00064893"/>
    </source>
</evidence>
<dbReference type="FunFam" id="3.30.710.10:FF:000043">
    <property type="entry name" value="Zinc finger and BTB domain containing 7A"/>
    <property type="match status" value="1"/>
</dbReference>
<evidence type="ECO:0000256" key="4">
    <source>
        <dbReference type="ARBA" id="ARBA00022771"/>
    </source>
</evidence>
<feature type="compositionally biased region" description="Pro residues" evidence="14">
    <location>
        <begin position="753"/>
        <end position="769"/>
    </location>
</feature>
<dbReference type="PROSITE" id="PS00028">
    <property type="entry name" value="ZINC_FINGER_C2H2_1"/>
    <property type="match status" value="3"/>
</dbReference>
<feature type="domain" description="C2H2-type" evidence="16">
    <location>
        <begin position="624"/>
        <end position="651"/>
    </location>
</feature>
<protein>
    <recommendedName>
        <fullName evidence="11">Zinc finger and BTB domain-containing protein 7A</fullName>
    </recommendedName>
    <alternativeName>
        <fullName evidence="12">Leukemia/lymphoma-related factor</fullName>
    </alternativeName>
</protein>
<dbReference type="GO" id="GO:0043249">
    <property type="term" value="P:erythrocyte maturation"/>
    <property type="evidence" value="ECO:0007669"/>
    <property type="project" value="Ensembl"/>
</dbReference>
<keyword evidence="4 13" id="KW-0863">Zinc-finger</keyword>
<keyword evidence="5" id="KW-0862">Zinc</keyword>
<dbReference type="FunFam" id="3.30.160.60:FF:001448">
    <property type="entry name" value="Zinc finger and BTB domain containing 7a"/>
    <property type="match status" value="1"/>
</dbReference>
<dbReference type="GO" id="GO:0035861">
    <property type="term" value="C:site of double-strand break"/>
    <property type="evidence" value="ECO:0007669"/>
    <property type="project" value="Ensembl"/>
</dbReference>
<keyword evidence="7" id="KW-0238">DNA-binding</keyword>
<evidence type="ECO:0000313" key="18">
    <source>
        <dbReference type="Proteomes" id="UP000002281"/>
    </source>
</evidence>
<dbReference type="InterPro" id="IPR011333">
    <property type="entry name" value="SKP1/BTB/POZ_sf"/>
</dbReference>
<dbReference type="PANTHER" id="PTHR46105:SF6">
    <property type="entry name" value="ZINC FINGER AND BTB DOMAIN-CONTAINING PROTEIN 7A"/>
    <property type="match status" value="1"/>
</dbReference>
<dbReference type="PANTHER" id="PTHR46105">
    <property type="entry name" value="AGAP004733-PA"/>
    <property type="match status" value="1"/>
</dbReference>
<feature type="compositionally biased region" description="Basic residues" evidence="14">
    <location>
        <begin position="778"/>
        <end position="797"/>
    </location>
</feature>
<dbReference type="Proteomes" id="UP000002281">
    <property type="component" value="Chromosome 7"/>
</dbReference>
<dbReference type="Ensembl" id="ENSECAT00000038475.2">
    <property type="protein sequence ID" value="ENSECAP00000028532.2"/>
    <property type="gene ID" value="ENSECAG00000040226.3"/>
</dbReference>
<dbReference type="GeneTree" id="ENSGT00940000162053"/>
<keyword evidence="2" id="KW-0479">Metal-binding</keyword>
<feature type="compositionally biased region" description="Pro residues" evidence="14">
    <location>
        <begin position="157"/>
        <end position="169"/>
    </location>
</feature>
<feature type="domain" description="C2H2-type" evidence="16">
    <location>
        <begin position="708"/>
        <end position="743"/>
    </location>
</feature>
<dbReference type="InterPro" id="IPR000210">
    <property type="entry name" value="BTB/POZ_dom"/>
</dbReference>
<evidence type="ECO:0000313" key="17">
    <source>
        <dbReference type="Ensembl" id="ENSECAP00000028532.2"/>
    </source>
</evidence>
<dbReference type="InParanoid" id="A0A3Q2KW10"/>
<name>A0A3Q2KW10_HORSE</name>
<dbReference type="FunFam" id="3.30.160.60:FF:000138">
    <property type="entry name" value="Zinc finger and BTB domain containing 7C"/>
    <property type="match status" value="1"/>
</dbReference>
<proteinExistence type="predicted"/>
<dbReference type="GO" id="GO:0006338">
    <property type="term" value="P:chromatin remodeling"/>
    <property type="evidence" value="ECO:0007669"/>
    <property type="project" value="Ensembl"/>
</dbReference>
<dbReference type="GO" id="GO:0034504">
    <property type="term" value="P:protein localization to nucleus"/>
    <property type="evidence" value="ECO:0007669"/>
    <property type="project" value="Ensembl"/>
</dbReference>
<evidence type="ECO:0000256" key="7">
    <source>
        <dbReference type="ARBA" id="ARBA00023125"/>
    </source>
</evidence>
<evidence type="ECO:0000256" key="14">
    <source>
        <dbReference type="SAM" id="MobiDB-lite"/>
    </source>
</evidence>
<evidence type="ECO:0000259" key="16">
    <source>
        <dbReference type="PROSITE" id="PS50157"/>
    </source>
</evidence>
<dbReference type="GO" id="GO:0000978">
    <property type="term" value="F:RNA polymerase II cis-regulatory region sequence-specific DNA binding"/>
    <property type="evidence" value="ECO:0000318"/>
    <property type="project" value="GO_Central"/>
</dbReference>
<evidence type="ECO:0000256" key="8">
    <source>
        <dbReference type="ARBA" id="ARBA00023163"/>
    </source>
</evidence>
<dbReference type="GO" id="GO:0070418">
    <property type="term" value="C:DNA-dependent protein kinase complex"/>
    <property type="evidence" value="ECO:0007669"/>
    <property type="project" value="Ensembl"/>
</dbReference>